<dbReference type="GO" id="GO:0006950">
    <property type="term" value="P:response to stress"/>
    <property type="evidence" value="ECO:0007669"/>
    <property type="project" value="TreeGrafter"/>
</dbReference>
<gene>
    <name evidence="2" type="ORF">Mlaev_02774</name>
</gene>
<dbReference type="InterPro" id="IPR036390">
    <property type="entry name" value="WH_DNA-bd_sf"/>
</dbReference>
<keyword evidence="3" id="KW-1185">Reference proteome</keyword>
<dbReference type="AlphaFoldDB" id="A0A150H6F4"/>
<dbReference type="PROSITE" id="PS50995">
    <property type="entry name" value="HTH_MARR_2"/>
    <property type="match status" value="1"/>
</dbReference>
<evidence type="ECO:0000259" key="1">
    <source>
        <dbReference type="PROSITE" id="PS50995"/>
    </source>
</evidence>
<feature type="domain" description="HTH marR-type" evidence="1">
    <location>
        <begin position="23"/>
        <end position="163"/>
    </location>
</feature>
<name>A0A150H6F4_9MICO</name>
<dbReference type="InterPro" id="IPR036388">
    <property type="entry name" value="WH-like_DNA-bd_sf"/>
</dbReference>
<dbReference type="SMART" id="SM00347">
    <property type="entry name" value="HTH_MARR"/>
    <property type="match status" value="1"/>
</dbReference>
<reference evidence="2 3" key="1">
    <citation type="submission" date="2016-01" db="EMBL/GenBank/DDBJ databases">
        <title>Draft genome sequences of Microbacterium laevaniformans LCDC 91-0039 and the type strain of Microbacterium hominis LCDC 84-209.</title>
        <authorList>
            <person name="Bernier A.-M."/>
            <person name="Bernard K."/>
        </authorList>
    </citation>
    <scope>NUCLEOTIDE SEQUENCE [LARGE SCALE GENOMIC DNA]</scope>
    <source>
        <strain evidence="2 3">LCDC 91-0039</strain>
    </source>
</reference>
<dbReference type="GO" id="GO:0003700">
    <property type="term" value="F:DNA-binding transcription factor activity"/>
    <property type="evidence" value="ECO:0007669"/>
    <property type="project" value="InterPro"/>
</dbReference>
<dbReference type="Pfam" id="PF12802">
    <property type="entry name" value="MarR_2"/>
    <property type="match status" value="1"/>
</dbReference>
<accession>A0A150H6F4</accession>
<evidence type="ECO:0000313" key="3">
    <source>
        <dbReference type="Proteomes" id="UP000075357"/>
    </source>
</evidence>
<dbReference type="STRING" id="36807.Mlaev_02774"/>
<dbReference type="PATRIC" id="fig|36807.3.peg.2825"/>
<dbReference type="EMBL" id="LRAD01000057">
    <property type="protein sequence ID" value="KXZ57585.1"/>
    <property type="molecule type" value="Genomic_DNA"/>
</dbReference>
<dbReference type="PRINTS" id="PR00598">
    <property type="entry name" value="HTHMARR"/>
</dbReference>
<dbReference type="PANTHER" id="PTHR33164">
    <property type="entry name" value="TRANSCRIPTIONAL REGULATOR, MARR FAMILY"/>
    <property type="match status" value="1"/>
</dbReference>
<evidence type="ECO:0000313" key="2">
    <source>
        <dbReference type="EMBL" id="KXZ57585.1"/>
    </source>
</evidence>
<dbReference type="SUPFAM" id="SSF46785">
    <property type="entry name" value="Winged helix' DNA-binding domain"/>
    <property type="match status" value="1"/>
</dbReference>
<organism evidence="2 3">
    <name type="scientific">Microbacterium laevaniformans</name>
    <dbReference type="NCBI Taxonomy" id="36807"/>
    <lineage>
        <taxon>Bacteria</taxon>
        <taxon>Bacillati</taxon>
        <taxon>Actinomycetota</taxon>
        <taxon>Actinomycetes</taxon>
        <taxon>Micrococcales</taxon>
        <taxon>Microbacteriaceae</taxon>
        <taxon>Microbacterium</taxon>
    </lineage>
</organism>
<dbReference type="InterPro" id="IPR039422">
    <property type="entry name" value="MarR/SlyA-like"/>
</dbReference>
<dbReference type="Proteomes" id="UP000075357">
    <property type="component" value="Unassembled WGS sequence"/>
</dbReference>
<comment type="caution">
    <text evidence="2">The sequence shown here is derived from an EMBL/GenBank/DDBJ whole genome shotgun (WGS) entry which is preliminary data.</text>
</comment>
<protein>
    <submittedName>
        <fullName evidence="2">Transcriptional repressor MprA</fullName>
    </submittedName>
</protein>
<dbReference type="Gene3D" id="1.10.10.10">
    <property type="entry name" value="Winged helix-like DNA-binding domain superfamily/Winged helix DNA-binding domain"/>
    <property type="match status" value="1"/>
</dbReference>
<proteinExistence type="predicted"/>
<dbReference type="PANTHER" id="PTHR33164:SF43">
    <property type="entry name" value="HTH-TYPE TRANSCRIPTIONAL REPRESSOR YETL"/>
    <property type="match status" value="1"/>
</dbReference>
<dbReference type="InterPro" id="IPR000835">
    <property type="entry name" value="HTH_MarR-typ"/>
</dbReference>
<sequence>MVRHNIAMSTSAEQPPSYWYVDEDARSTSVMEAMRSYRAAEVAMRRRTQQSMDMGENELLVLRFLARAHMRRENVTPVTLSRYLGITSASTTALLDRLEKSGHITRTPNPGDRRSVLIRSSEKSDDEVRQTLSAMHERMMAVVREMDQDQRDTVIRFLDAMRVAVDHIDA</sequence>